<evidence type="ECO:0000256" key="4">
    <source>
        <dbReference type="ARBA" id="ARBA00022729"/>
    </source>
</evidence>
<gene>
    <name evidence="9" type="ORF">Cyrtocomes_00515</name>
</gene>
<dbReference type="EMBL" id="JARGYT010000023">
    <property type="protein sequence ID" value="MDZ5762144.1"/>
    <property type="molecule type" value="Genomic_DNA"/>
</dbReference>
<comment type="similarity">
    <text evidence="2">Belongs to the TrbL/VirB6 family.</text>
</comment>
<dbReference type="Pfam" id="PF04610">
    <property type="entry name" value="TrbL"/>
    <property type="match status" value="1"/>
</dbReference>
<feature type="transmembrane region" description="Helical" evidence="8">
    <location>
        <begin position="882"/>
        <end position="904"/>
    </location>
</feature>
<evidence type="ECO:0000256" key="6">
    <source>
        <dbReference type="ARBA" id="ARBA00023136"/>
    </source>
</evidence>
<name>A0ABU5L8G1_9RICK</name>
<feature type="transmembrane region" description="Helical" evidence="8">
    <location>
        <begin position="956"/>
        <end position="985"/>
    </location>
</feature>
<proteinExistence type="inferred from homology"/>
<keyword evidence="6 8" id="KW-0472">Membrane</keyword>
<sequence>MLCTSFVFGAEDFYAKCVKPGDITDKETQMVTLSPINYNCHKLCEKECQAFSRKVKKPGISEDNEGVELNDDVIRDCSYVCRRGEIFTAYIREGEYEEGKSFPTIFRNVEARTGAACIKDKEVMRNNAIKTRFNITGDTEFTINLSGLSESRNKIYMCGRKSLKLSPTFPNIRIHDKNITKDDWNSEKKPQNEWTAEIENQCLANVNLEDVSNKDLWINSLKTHGTCSWNAKNNKFIDTGISLMNGDELFISWFGDYSYSRNESGRLLNREELIKCIITQPEPPQEDKEKKKETKEEEEKRKKRQVTCRNTWKNASTLLIKNFDPGRENFQLVGENARFPGVLPENEIIQLQSIFFMPINPITEEINIPDRRYIYEWHGLTGKVSDPGFKLARRTFLNLCAEQSPHSYKLPFCFYIEKYGMGEYAFRGELKDFSKIREPLFIRPFAYQIPDKFSIPEIYKEREKSFEGLLREFFEKLTIFYSCIEEGWVLFPCDYASTFSAFLNVLDRIDAFFRSSFNSNIDRYKSLEIETIKNFYSKNFKEAYKAVREFHNKGCAKQCSPQDIMDLKETIKKSLADINKIRNLISIDNIISNSLEEQMGSSAGGYEVNIEWGGCPFSNGERIQYAVVPDSRLIGEKKLIPDGDWRDLDAYIIQKGDKLKINSYQNGYLYFRIKPFTEANIPSGINPIYEDLYLDNLNHFGQYNISIQKENDKKFSVLGGAINYILKSVIETLFGKYDAIDKIPKNGGALYKIYDGVTKNAQFIRGVQVLLSLYVIITALTYLIGITSVSREDLIKRLIKIAFVTIVISPGSWQFINNFLIPMFVFGTLEIMGYMISASDVLSLLHITPEAIKNDPLIVTGFLDAPVLIMISSTLWKKIVAMIFGGLYGFLVAGTIIITMFYYLGAILKAAVSYIFALIITSMLLVISPIVLPLILFQQTKPIFDSWFKQLISTALQPIIVFIGLALFNIVIITLLQIVFSFAACETCLLGIDLSPLYKDCWIPGYVLIGYSHFPPDAGGPFMVSSQSFIIALSFFMIGHMAFTLPEMFIRVIGTIVTGSPIRVATTEGPVAAFGEMLQGGANYVTGGVRHC</sequence>
<accession>A0ABU5L8G1</accession>
<feature type="transmembrane region" description="Helical" evidence="8">
    <location>
        <begin position="857"/>
        <end position="876"/>
    </location>
</feature>
<evidence type="ECO:0000313" key="9">
    <source>
        <dbReference type="EMBL" id="MDZ5762144.1"/>
    </source>
</evidence>
<evidence type="ECO:0000256" key="1">
    <source>
        <dbReference type="ARBA" id="ARBA00004651"/>
    </source>
</evidence>
<keyword evidence="5 8" id="KW-1133">Transmembrane helix</keyword>
<dbReference type="Proteomes" id="UP001293791">
    <property type="component" value="Unassembled WGS sequence"/>
</dbReference>
<feature type="compositionally biased region" description="Basic and acidic residues" evidence="7">
    <location>
        <begin position="285"/>
        <end position="300"/>
    </location>
</feature>
<protein>
    <submittedName>
        <fullName evidence="9">Type IV secretion system protein VirB6</fullName>
    </submittedName>
</protein>
<dbReference type="InterPro" id="IPR007688">
    <property type="entry name" value="Conjugal_tfr_TrbL/VirB6"/>
</dbReference>
<feature type="transmembrane region" description="Helical" evidence="8">
    <location>
        <begin position="767"/>
        <end position="786"/>
    </location>
</feature>
<evidence type="ECO:0000256" key="2">
    <source>
        <dbReference type="ARBA" id="ARBA00007802"/>
    </source>
</evidence>
<evidence type="ECO:0000256" key="3">
    <source>
        <dbReference type="ARBA" id="ARBA00022692"/>
    </source>
</evidence>
<reference evidence="9 10" key="1">
    <citation type="submission" date="2023-02" db="EMBL/GenBank/DDBJ databases">
        <title>Host association and intracellularity evolved multiple times independently in the Rickettsiales.</title>
        <authorList>
            <person name="Castelli M."/>
            <person name="Nardi T."/>
            <person name="Gammuto L."/>
            <person name="Bellinzona G."/>
            <person name="Sabaneyeva E."/>
            <person name="Potekhin A."/>
            <person name="Serra V."/>
            <person name="Petroni G."/>
            <person name="Sassera D."/>
        </authorList>
    </citation>
    <scope>NUCLEOTIDE SEQUENCE [LARGE SCALE GENOMIC DNA]</scope>
    <source>
        <strain evidence="9 10">BOD18</strain>
    </source>
</reference>
<feature type="transmembrane region" description="Helical" evidence="8">
    <location>
        <begin position="822"/>
        <end position="845"/>
    </location>
</feature>
<evidence type="ECO:0000313" key="10">
    <source>
        <dbReference type="Proteomes" id="UP001293791"/>
    </source>
</evidence>
<organism evidence="9 10">
    <name type="scientific">Candidatus Cyrtobacter comes</name>
    <dbReference type="NCBI Taxonomy" id="675776"/>
    <lineage>
        <taxon>Bacteria</taxon>
        <taxon>Pseudomonadati</taxon>
        <taxon>Pseudomonadota</taxon>
        <taxon>Alphaproteobacteria</taxon>
        <taxon>Rickettsiales</taxon>
        <taxon>Candidatus Midichloriaceae</taxon>
        <taxon>Candidatus Cyrtobacter</taxon>
    </lineage>
</organism>
<evidence type="ECO:0000256" key="8">
    <source>
        <dbReference type="SAM" id="Phobius"/>
    </source>
</evidence>
<feature type="region of interest" description="Disordered" evidence="7">
    <location>
        <begin position="279"/>
        <end position="305"/>
    </location>
</feature>
<feature type="transmembrane region" description="Helical" evidence="8">
    <location>
        <begin position="911"/>
        <end position="936"/>
    </location>
</feature>
<evidence type="ECO:0000256" key="7">
    <source>
        <dbReference type="SAM" id="MobiDB-lite"/>
    </source>
</evidence>
<keyword evidence="4" id="KW-0732">Signal</keyword>
<keyword evidence="10" id="KW-1185">Reference proteome</keyword>
<comment type="caution">
    <text evidence="9">The sequence shown here is derived from an EMBL/GenBank/DDBJ whole genome shotgun (WGS) entry which is preliminary data.</text>
</comment>
<feature type="transmembrane region" description="Helical" evidence="8">
    <location>
        <begin position="1026"/>
        <end position="1045"/>
    </location>
</feature>
<evidence type="ECO:0000256" key="5">
    <source>
        <dbReference type="ARBA" id="ARBA00022989"/>
    </source>
</evidence>
<comment type="subcellular location">
    <subcellularLocation>
        <location evidence="1">Cell membrane</location>
        <topology evidence="1">Multi-pass membrane protein</topology>
    </subcellularLocation>
</comment>
<keyword evidence="3 8" id="KW-0812">Transmembrane</keyword>